<dbReference type="InterPro" id="IPR045076">
    <property type="entry name" value="MutS"/>
</dbReference>
<keyword evidence="3" id="KW-0238">DNA-binding</keyword>
<dbReference type="GO" id="GO:0030983">
    <property type="term" value="F:mismatched DNA binding"/>
    <property type="evidence" value="ECO:0007669"/>
    <property type="project" value="InterPro"/>
</dbReference>
<evidence type="ECO:0000256" key="2">
    <source>
        <dbReference type="ARBA" id="ARBA00022840"/>
    </source>
</evidence>
<dbReference type="Gene3D" id="3.40.50.300">
    <property type="entry name" value="P-loop containing nucleotide triphosphate hydrolases"/>
    <property type="match status" value="1"/>
</dbReference>
<name>A0AAX3ECW6_PAEUR</name>
<gene>
    <name evidence="6" type="ORF">NL394_12550</name>
</gene>
<dbReference type="SUPFAM" id="SSF52540">
    <property type="entry name" value="P-loop containing nucleoside triphosphate hydrolases"/>
    <property type="match status" value="1"/>
</dbReference>
<protein>
    <recommendedName>
        <fullName evidence="5">DNA mismatch repair proteins mutS family domain-containing protein</fullName>
    </recommendedName>
</protein>
<dbReference type="GO" id="GO:0005524">
    <property type="term" value="F:ATP binding"/>
    <property type="evidence" value="ECO:0007669"/>
    <property type="project" value="UniProtKB-KW"/>
</dbReference>
<dbReference type="SMART" id="SM00534">
    <property type="entry name" value="MUTSac"/>
    <property type="match status" value="1"/>
</dbReference>
<keyword evidence="2" id="KW-0067">ATP-binding</keyword>
<proteinExistence type="predicted"/>
<dbReference type="InterPro" id="IPR027417">
    <property type="entry name" value="P-loop_NTPase"/>
</dbReference>
<evidence type="ECO:0000259" key="5">
    <source>
        <dbReference type="SMART" id="SM00534"/>
    </source>
</evidence>
<dbReference type="PANTHER" id="PTHR11361">
    <property type="entry name" value="DNA MISMATCH REPAIR PROTEIN MUTS FAMILY MEMBER"/>
    <property type="match status" value="1"/>
</dbReference>
<dbReference type="RefSeq" id="WP_069694951.1">
    <property type="nucleotide sequence ID" value="NZ_CP043010.1"/>
</dbReference>
<sequence>MKAFLLYRDSDPAQADLPLPPNAPELINDLALNPVIEAMADGDEFLRDVALRTVMASMSAPDDIIYRQQILVDCLEHPGTVRKLYGLAVEAVEAEKKIYRSIFNNYPEAVLGRSIESLNALMAVLRHLRRLAADALQDFTSPGMRRFFTMITDELSDEYFDAVDIHLRRLKFRGGVEISAGLGTANEGAGYRLRRSAAIPGGRLERLLRQWFVPDRSALSFQIPDRDEGGYRALSTLRDRGLNLAANALAQADDHIVDFFKALRNELGFYVACLNLRERLEAAGAPLCLPKPEAYEAGTGPVCSARELGDPSLALAGTTVTGNDLPADGKTMVIITGANQGGKSTFLRAVGLAQLMMQAGMFVCADYFSSTPCDGLHTHFKREEDASLTSGKLEEELARMNTITDRLTSSSIVLFNESFAATNEREGSDIARDVILALTERGVRVFFVTHLFDLAHSLFTQGLPDALFLQAERREDGQRTYKLQQGEPTATSYGKDLYLRIFANQHGPAAPGTAEERRAADPPPITTGTQRTL</sequence>
<evidence type="ECO:0000313" key="6">
    <source>
        <dbReference type="EMBL" id="UYV95915.1"/>
    </source>
</evidence>
<evidence type="ECO:0000313" key="7">
    <source>
        <dbReference type="Proteomes" id="UP001163293"/>
    </source>
</evidence>
<dbReference type="GO" id="GO:0140664">
    <property type="term" value="F:ATP-dependent DNA damage sensor activity"/>
    <property type="evidence" value="ECO:0007669"/>
    <property type="project" value="InterPro"/>
</dbReference>
<reference evidence="6" key="1">
    <citation type="submission" date="2022-07" db="EMBL/GenBank/DDBJ databases">
        <authorList>
            <person name="Wu T."/>
        </authorList>
    </citation>
    <scope>NUCLEOTIDE SEQUENCE</scope>
    <source>
        <strain evidence="6">SD-1</strain>
    </source>
</reference>
<organism evidence="6 7">
    <name type="scientific">Paenarthrobacter ureafaciens</name>
    <dbReference type="NCBI Taxonomy" id="37931"/>
    <lineage>
        <taxon>Bacteria</taxon>
        <taxon>Bacillati</taxon>
        <taxon>Actinomycetota</taxon>
        <taxon>Actinomycetes</taxon>
        <taxon>Micrococcales</taxon>
        <taxon>Micrococcaceae</taxon>
        <taxon>Paenarthrobacter</taxon>
    </lineage>
</organism>
<keyword evidence="7" id="KW-1185">Reference proteome</keyword>
<dbReference type="InterPro" id="IPR000432">
    <property type="entry name" value="DNA_mismatch_repair_MutS_C"/>
</dbReference>
<accession>A0AAX3ECW6</accession>
<feature type="region of interest" description="Disordered" evidence="4">
    <location>
        <begin position="508"/>
        <end position="533"/>
    </location>
</feature>
<dbReference type="GO" id="GO:0005829">
    <property type="term" value="C:cytosol"/>
    <property type="evidence" value="ECO:0007669"/>
    <property type="project" value="TreeGrafter"/>
</dbReference>
<evidence type="ECO:0000256" key="4">
    <source>
        <dbReference type="SAM" id="MobiDB-lite"/>
    </source>
</evidence>
<dbReference type="AlphaFoldDB" id="A0AAX3ECW6"/>
<keyword evidence="1" id="KW-0547">Nucleotide-binding</keyword>
<dbReference type="GO" id="GO:0006298">
    <property type="term" value="P:mismatch repair"/>
    <property type="evidence" value="ECO:0007669"/>
    <property type="project" value="InterPro"/>
</dbReference>
<evidence type="ECO:0000256" key="3">
    <source>
        <dbReference type="ARBA" id="ARBA00023125"/>
    </source>
</evidence>
<dbReference type="Proteomes" id="UP001163293">
    <property type="component" value="Chromosome"/>
</dbReference>
<dbReference type="Pfam" id="PF00488">
    <property type="entry name" value="MutS_V"/>
    <property type="match status" value="1"/>
</dbReference>
<feature type="domain" description="DNA mismatch repair proteins mutS family" evidence="5">
    <location>
        <begin position="330"/>
        <end position="508"/>
    </location>
</feature>
<evidence type="ECO:0000256" key="1">
    <source>
        <dbReference type="ARBA" id="ARBA00022741"/>
    </source>
</evidence>
<dbReference type="PANTHER" id="PTHR11361:SF34">
    <property type="entry name" value="DNA MISMATCH REPAIR PROTEIN MSH1, MITOCHONDRIAL"/>
    <property type="match status" value="1"/>
</dbReference>
<dbReference type="EMBL" id="CP101185">
    <property type="protein sequence ID" value="UYV95915.1"/>
    <property type="molecule type" value="Genomic_DNA"/>
</dbReference>